<dbReference type="FunCoup" id="K3WIN5">
    <property type="interactions" value="2"/>
</dbReference>
<evidence type="ECO:0000256" key="8">
    <source>
        <dbReference type="ARBA" id="ARBA00022989"/>
    </source>
</evidence>
<evidence type="ECO:0000256" key="7">
    <source>
        <dbReference type="ARBA" id="ARBA00022840"/>
    </source>
</evidence>
<dbReference type="InterPro" id="IPR050173">
    <property type="entry name" value="ABC_transporter_C-like"/>
</dbReference>
<dbReference type="InterPro" id="IPR036640">
    <property type="entry name" value="ABC1_TM_sf"/>
</dbReference>
<feature type="transmembrane region" description="Helical" evidence="10">
    <location>
        <begin position="349"/>
        <end position="370"/>
    </location>
</feature>
<feature type="domain" description="ABC transporter" evidence="11">
    <location>
        <begin position="459"/>
        <end position="690"/>
    </location>
</feature>
<evidence type="ECO:0000313" key="14">
    <source>
        <dbReference type="Proteomes" id="UP000019132"/>
    </source>
</evidence>
<proteinExistence type="inferred from homology"/>
<evidence type="ECO:0000259" key="11">
    <source>
        <dbReference type="PROSITE" id="PS50893"/>
    </source>
</evidence>
<keyword evidence="9 10" id="KW-0472">Membrane</keyword>
<dbReference type="Pfam" id="PF00005">
    <property type="entry name" value="ABC_tran"/>
    <property type="match status" value="2"/>
</dbReference>
<evidence type="ECO:0000259" key="12">
    <source>
        <dbReference type="PROSITE" id="PS50929"/>
    </source>
</evidence>
<dbReference type="PANTHER" id="PTHR24223:SF443">
    <property type="entry name" value="MULTIDRUG-RESISTANCE LIKE PROTEIN 1, ISOFORM I"/>
    <property type="match status" value="1"/>
</dbReference>
<dbReference type="InterPro" id="IPR003593">
    <property type="entry name" value="AAA+_ATPase"/>
</dbReference>
<dbReference type="GO" id="GO:0140359">
    <property type="term" value="F:ABC-type transporter activity"/>
    <property type="evidence" value="ECO:0007669"/>
    <property type="project" value="InterPro"/>
</dbReference>
<comment type="similarity">
    <text evidence="2">Belongs to the ABC transporter superfamily. ABCC family. Conjugate transporter (TC 3.A.1.208) subfamily.</text>
</comment>
<feature type="transmembrane region" description="Helical" evidence="10">
    <location>
        <begin position="802"/>
        <end position="828"/>
    </location>
</feature>
<feature type="transmembrane region" description="Helical" evidence="10">
    <location>
        <begin position="857"/>
        <end position="877"/>
    </location>
</feature>
<reference evidence="13" key="3">
    <citation type="submission" date="2015-02" db="UniProtKB">
        <authorList>
            <consortium name="EnsemblProtists"/>
        </authorList>
    </citation>
    <scope>IDENTIFICATION</scope>
    <source>
        <strain evidence="13">DAOM BR144</strain>
    </source>
</reference>
<keyword evidence="4 10" id="KW-0812">Transmembrane</keyword>
<reference evidence="14" key="2">
    <citation type="submission" date="2010-04" db="EMBL/GenBank/DDBJ databases">
        <authorList>
            <person name="Buell R."/>
            <person name="Hamilton J."/>
            <person name="Hostetler J."/>
        </authorList>
    </citation>
    <scope>NUCLEOTIDE SEQUENCE [LARGE SCALE GENOMIC DNA]</scope>
    <source>
        <strain evidence="14">DAOM:BR144</strain>
    </source>
</reference>
<dbReference type="PROSITE" id="PS50929">
    <property type="entry name" value="ABC_TM1F"/>
    <property type="match status" value="2"/>
</dbReference>
<feature type="transmembrane region" description="Helical" evidence="10">
    <location>
        <begin position="382"/>
        <end position="403"/>
    </location>
</feature>
<evidence type="ECO:0000256" key="6">
    <source>
        <dbReference type="ARBA" id="ARBA00022741"/>
    </source>
</evidence>
<dbReference type="CDD" id="cd18580">
    <property type="entry name" value="ABC_6TM_ABCC_D2"/>
    <property type="match status" value="1"/>
</dbReference>
<dbReference type="CDD" id="cd03244">
    <property type="entry name" value="ABCC_MRP_domain2"/>
    <property type="match status" value="1"/>
</dbReference>
<accession>K3WIN5</accession>
<evidence type="ECO:0000256" key="3">
    <source>
        <dbReference type="ARBA" id="ARBA00022448"/>
    </source>
</evidence>
<keyword evidence="8 10" id="KW-1133">Transmembrane helix</keyword>
<dbReference type="EnsemblProtists" id="PYU1_T004827">
    <property type="protein sequence ID" value="PYU1_T004827"/>
    <property type="gene ID" value="PYU1_G004816"/>
</dbReference>
<dbReference type="PROSITE" id="PS50893">
    <property type="entry name" value="ABC_TRANSPORTER_2"/>
    <property type="match status" value="2"/>
</dbReference>
<dbReference type="InterPro" id="IPR003439">
    <property type="entry name" value="ABC_transporter-like_ATP-bd"/>
</dbReference>
<evidence type="ECO:0000256" key="1">
    <source>
        <dbReference type="ARBA" id="ARBA00004128"/>
    </source>
</evidence>
<dbReference type="InterPro" id="IPR017871">
    <property type="entry name" value="ABC_transporter-like_CS"/>
</dbReference>
<feature type="transmembrane region" description="Helical" evidence="10">
    <location>
        <begin position="955"/>
        <end position="975"/>
    </location>
</feature>
<dbReference type="OMA" id="NTNIFRD"/>
<dbReference type="FunFam" id="3.40.50.300:FF:000074">
    <property type="entry name" value="Multidrug resistance-associated protein 5 isoform 1"/>
    <property type="match status" value="1"/>
</dbReference>
<feature type="transmembrane region" description="Helical" evidence="10">
    <location>
        <begin position="235"/>
        <end position="257"/>
    </location>
</feature>
<evidence type="ECO:0000256" key="2">
    <source>
        <dbReference type="ARBA" id="ARBA00009726"/>
    </source>
</evidence>
<dbReference type="InterPro" id="IPR044726">
    <property type="entry name" value="ABCC_6TM_D2"/>
</dbReference>
<feature type="transmembrane region" description="Helical" evidence="10">
    <location>
        <begin position="162"/>
        <end position="185"/>
    </location>
</feature>
<keyword evidence="6" id="KW-0547">Nucleotide-binding</keyword>
<feature type="domain" description="ABC transporter" evidence="11">
    <location>
        <begin position="1135"/>
        <end position="1369"/>
    </location>
</feature>
<feature type="domain" description="ABC transmembrane type-1" evidence="12">
    <location>
        <begin position="122"/>
        <end position="405"/>
    </location>
</feature>
<dbReference type="GO" id="GO:0005774">
    <property type="term" value="C:vacuolar membrane"/>
    <property type="evidence" value="ECO:0007669"/>
    <property type="project" value="UniProtKB-SubCell"/>
</dbReference>
<feature type="domain" description="ABC transmembrane type-1" evidence="12">
    <location>
        <begin position="819"/>
        <end position="1098"/>
    </location>
</feature>
<dbReference type="GO" id="GO:0005524">
    <property type="term" value="F:ATP binding"/>
    <property type="evidence" value="ECO:0007669"/>
    <property type="project" value="UniProtKB-KW"/>
</dbReference>
<dbReference type="FunFam" id="1.20.1560.10:FF:000063">
    <property type="entry name" value="Multidrug resistance protein ABC transporter"/>
    <property type="match status" value="1"/>
</dbReference>
<dbReference type="CDD" id="cd18579">
    <property type="entry name" value="ABC_6TM_ABCC_D1"/>
    <property type="match status" value="1"/>
</dbReference>
<dbReference type="InParanoid" id="K3WIN5"/>
<comment type="subcellular location">
    <subcellularLocation>
        <location evidence="1">Vacuole membrane</location>
        <topology evidence="1">Multi-pass membrane protein</topology>
    </subcellularLocation>
</comment>
<dbReference type="FunFam" id="3.40.50.300:FF:000997">
    <property type="entry name" value="Multidrug resistance-associated protein 1"/>
    <property type="match status" value="1"/>
</dbReference>
<evidence type="ECO:0000256" key="10">
    <source>
        <dbReference type="SAM" id="Phobius"/>
    </source>
</evidence>
<dbReference type="Proteomes" id="UP000019132">
    <property type="component" value="Unassembled WGS sequence"/>
</dbReference>
<reference evidence="14" key="1">
    <citation type="journal article" date="2010" name="Genome Biol.">
        <title>Genome sequence of the necrotrophic plant pathogen Pythium ultimum reveals original pathogenicity mechanisms and effector repertoire.</title>
        <authorList>
            <person name="Levesque C.A."/>
            <person name="Brouwer H."/>
            <person name="Cano L."/>
            <person name="Hamilton J.P."/>
            <person name="Holt C."/>
            <person name="Huitema E."/>
            <person name="Raffaele S."/>
            <person name="Robideau G.P."/>
            <person name="Thines M."/>
            <person name="Win J."/>
            <person name="Zerillo M.M."/>
            <person name="Beakes G.W."/>
            <person name="Boore J.L."/>
            <person name="Busam D."/>
            <person name="Dumas B."/>
            <person name="Ferriera S."/>
            <person name="Fuerstenberg S.I."/>
            <person name="Gachon C.M."/>
            <person name="Gaulin E."/>
            <person name="Govers F."/>
            <person name="Grenville-Briggs L."/>
            <person name="Horner N."/>
            <person name="Hostetler J."/>
            <person name="Jiang R.H."/>
            <person name="Johnson J."/>
            <person name="Krajaejun T."/>
            <person name="Lin H."/>
            <person name="Meijer H.J."/>
            <person name="Moore B."/>
            <person name="Morris P."/>
            <person name="Phuntmart V."/>
            <person name="Puiu D."/>
            <person name="Shetty J."/>
            <person name="Stajich J.E."/>
            <person name="Tripathy S."/>
            <person name="Wawra S."/>
            <person name="van West P."/>
            <person name="Whitty B.R."/>
            <person name="Coutinho P.M."/>
            <person name="Henrissat B."/>
            <person name="Martin F."/>
            <person name="Thomas P.D."/>
            <person name="Tyler B.M."/>
            <person name="De Vries R.P."/>
            <person name="Kamoun S."/>
            <person name="Yandell M."/>
            <person name="Tisserat N."/>
            <person name="Buell C.R."/>
        </authorList>
    </citation>
    <scope>NUCLEOTIDE SEQUENCE</scope>
    <source>
        <strain evidence="14">DAOM:BR144</strain>
    </source>
</reference>
<dbReference type="InterPro" id="IPR027417">
    <property type="entry name" value="P-loop_NTPase"/>
</dbReference>
<dbReference type="InterPro" id="IPR011527">
    <property type="entry name" value="ABC1_TM_dom"/>
</dbReference>
<dbReference type="PANTHER" id="PTHR24223">
    <property type="entry name" value="ATP-BINDING CASSETTE SUB-FAMILY C"/>
    <property type="match status" value="1"/>
</dbReference>
<keyword evidence="3" id="KW-0813">Transport</keyword>
<keyword evidence="14" id="KW-1185">Reference proteome</keyword>
<protein>
    <submittedName>
        <fullName evidence="13">Uncharacterized protein</fullName>
    </submittedName>
</protein>
<dbReference type="SMART" id="SM00382">
    <property type="entry name" value="AAA"/>
    <property type="match status" value="2"/>
</dbReference>
<dbReference type="InterPro" id="IPR044746">
    <property type="entry name" value="ABCC_6TM_D1"/>
</dbReference>
<dbReference type="STRING" id="431595.K3WIN5"/>
<dbReference type="Gene3D" id="1.20.1560.10">
    <property type="entry name" value="ABC transporter type 1, transmembrane domain"/>
    <property type="match status" value="2"/>
</dbReference>
<evidence type="ECO:0000256" key="5">
    <source>
        <dbReference type="ARBA" id="ARBA00022737"/>
    </source>
</evidence>
<dbReference type="Gene3D" id="3.40.50.300">
    <property type="entry name" value="P-loop containing nucleotide triphosphate hydrolases"/>
    <property type="match status" value="2"/>
</dbReference>
<dbReference type="PROSITE" id="PS00211">
    <property type="entry name" value="ABC_TRANSPORTER_1"/>
    <property type="match status" value="2"/>
</dbReference>
<keyword evidence="7" id="KW-0067">ATP-binding</keyword>
<evidence type="ECO:0000256" key="9">
    <source>
        <dbReference type="ARBA" id="ARBA00023136"/>
    </source>
</evidence>
<dbReference type="SUPFAM" id="SSF52540">
    <property type="entry name" value="P-loop containing nucleoside triphosphate hydrolases"/>
    <property type="match status" value="2"/>
</dbReference>
<dbReference type="HOGENOM" id="CLU_000604_27_1_1"/>
<dbReference type="CDD" id="cd03250">
    <property type="entry name" value="ABCC_MRP_domain1"/>
    <property type="match status" value="1"/>
</dbReference>
<evidence type="ECO:0000256" key="4">
    <source>
        <dbReference type="ARBA" id="ARBA00022692"/>
    </source>
</evidence>
<evidence type="ECO:0000313" key="13">
    <source>
        <dbReference type="EnsemblProtists" id="PYU1_T004827"/>
    </source>
</evidence>
<keyword evidence="5" id="KW-0677">Repeat</keyword>
<name>K3WIN5_GLOUD</name>
<dbReference type="GO" id="GO:0016887">
    <property type="term" value="F:ATP hydrolysis activity"/>
    <property type="evidence" value="ECO:0007669"/>
    <property type="project" value="InterPro"/>
</dbReference>
<feature type="transmembrane region" description="Helical" evidence="10">
    <location>
        <begin position="929"/>
        <end position="949"/>
    </location>
</feature>
<dbReference type="eggNOG" id="KOG0054">
    <property type="taxonomic scope" value="Eukaryota"/>
</dbReference>
<dbReference type="VEuPathDB" id="FungiDB:PYU1_G004816"/>
<dbReference type="Pfam" id="PF00664">
    <property type="entry name" value="ABC_membrane"/>
    <property type="match status" value="2"/>
</dbReference>
<feature type="transmembrane region" description="Helical" evidence="10">
    <location>
        <begin position="121"/>
        <end position="142"/>
    </location>
</feature>
<organism evidence="13 14">
    <name type="scientific">Globisporangium ultimum (strain ATCC 200006 / CBS 805.95 / DAOM BR144)</name>
    <name type="common">Pythium ultimum</name>
    <dbReference type="NCBI Taxonomy" id="431595"/>
    <lineage>
        <taxon>Eukaryota</taxon>
        <taxon>Sar</taxon>
        <taxon>Stramenopiles</taxon>
        <taxon>Oomycota</taxon>
        <taxon>Peronosporomycetes</taxon>
        <taxon>Pythiales</taxon>
        <taxon>Pythiaceae</taxon>
        <taxon>Globisporangium</taxon>
    </lineage>
</organism>
<dbReference type="EMBL" id="GL376564">
    <property type="status" value="NOT_ANNOTATED_CDS"/>
    <property type="molecule type" value="Genomic_DNA"/>
</dbReference>
<feature type="transmembrane region" description="Helical" evidence="10">
    <location>
        <begin position="263"/>
        <end position="281"/>
    </location>
</feature>
<dbReference type="SUPFAM" id="SSF90123">
    <property type="entry name" value="ABC transporter transmembrane region"/>
    <property type="match status" value="2"/>
</dbReference>
<sequence length="1374" mass="153227">MTKATKDPGDAYMRVETPRASITKAPLDEVKASSLPNPLDSANWLSRVTLWWVNPLIRKGYASTLLEDDVWRLPRVDASAVLQQSFDHYYQEEKAKHVHADKRDAPTSIVKPLWYSTRNKMALAIVLHLVSAGFSVLQPLLIKSVLLFLQGKDNFFGIESGYTLAALLVVATFIGVSTLDYGMYLTTRAGLNARMIAVNSVYQKILKLTTTARQSMNSGDIITLAGVDSDRLFEAYAIGMWTIVSPTMVVAVCILIGVEMGWYVALVAAVCCVCILVYAMNNSRNIGLCRRKILAIAGERVKVTNEVLQGIRVIKMYAWEDSITERVREIREREIAVIRKYDYLRANNMVVLSLAQTFMVAMCFFVYVYQGNTIDVPTAFTLLAFANVCRMPFGIFSNAVVFASEAIASMQRISKFLAADEIEINLNQDVRFHDDSAVIEIRDGDFSWGKAADSISKFIEAEEAQQGNEKSTSTEDSQQHLILSNINLSIPAGSLTIVVGAVGSGKTSLMNALLGEMHQNRGTCAVKGSIAYASQQAWIQHNTVRENILFGMPFNQKYYDEVIAACQLERDLEILENGDATEIGERGINLSGGQKARVSIARVMYRRNADVMILDDPLSALDVHVANSVFFQCVLGLVKEKTRVLVLNSHYHLLRHADRIIMLADGQVVGDGTYDEVKSTFAFLEDQSHSKVAGSIEAATDDASIETDDALLKTTAVVQLDDDVEEESNLLTDATYDEVRDSIAYSETPETMERLSLSRVSGATSTVSKRRTKSSIKKDAKKEIKSMMLQEDRQKGKMGWRIYADFFATSGYNGTLLAFLVLIVFAIGQGALLGSDYWVTYWSNGSMNNTFSQKTLLWLYLAIVVCATLLSVFRAILFTEICIRCSKALHSLYFRLVLHAPVTTFFDVTPVGQILNRFSRDLDQIDNPLAYYAMGFLMFGMTTLSIFIVCAVTTPYTLILYAPLFGACYYIQKYFQTSARELKRLDGVTRSPFLNLVAETINGIESIRSFQMTDKFSVRCSELLDHNGKFFFMFQSSSKWFALRLDWLVATVVSMVSFTCIASRDSIGPASAGIALTYAIQLTMQFQRLLTLGTMTENFMTSFERISYYKNLEEEGSKREIVTTPAASWPTQGTITFENVSLRYRDGLDLVLKNVSFAINDGEKIGVCGRTGSGKSTLMSALFRVVECAEGRILIDGVDISTIKIQDLRKKLTIIPQDPVLFSGSLRLNLDPFDEKPDDDVWHVLRKVHLFDDVSKWGQGLEYEVAEKGDNLSVGQRQLVCIARALLRQSRIIVLDEATANVDQELDRMIQVAVKENFQDKTAMTIAHRLETIADSDRILVLDHGVVQEFDSPANLLAKPDGMFASLINSTKDH</sequence>